<dbReference type="OrthoDB" id="8690238at2"/>
<name>A0A0N0XLM3_9NEIS</name>
<dbReference type="EMBL" id="LAQT01000004">
    <property type="protein sequence ID" value="KPC53870.1"/>
    <property type="molecule type" value="Genomic_DNA"/>
</dbReference>
<dbReference type="Pfam" id="PF01381">
    <property type="entry name" value="HTH_3"/>
    <property type="match status" value="1"/>
</dbReference>
<keyword evidence="3" id="KW-1185">Reference proteome</keyword>
<dbReference type="GO" id="GO:0003677">
    <property type="term" value="F:DNA binding"/>
    <property type="evidence" value="ECO:0007669"/>
    <property type="project" value="InterPro"/>
</dbReference>
<proteinExistence type="predicted"/>
<feature type="domain" description="HTH cro/C1-type" evidence="1">
    <location>
        <begin position="26"/>
        <end position="79"/>
    </location>
</feature>
<dbReference type="SUPFAM" id="SSF47413">
    <property type="entry name" value="lambda repressor-like DNA-binding domains"/>
    <property type="match status" value="1"/>
</dbReference>
<dbReference type="STRING" id="857265.WG78_07100"/>
<dbReference type="SMART" id="SM00530">
    <property type="entry name" value="HTH_XRE"/>
    <property type="match status" value="1"/>
</dbReference>
<dbReference type="InterPro" id="IPR001387">
    <property type="entry name" value="Cro/C1-type_HTH"/>
</dbReference>
<dbReference type="RefSeq" id="WP_053937107.1">
    <property type="nucleotide sequence ID" value="NZ_LAQT01000004.1"/>
</dbReference>
<dbReference type="Gene3D" id="1.10.260.40">
    <property type="entry name" value="lambda repressor-like DNA-binding domains"/>
    <property type="match status" value="1"/>
</dbReference>
<organism evidence="2 3">
    <name type="scientific">Amantichitinum ursilacus</name>
    <dbReference type="NCBI Taxonomy" id="857265"/>
    <lineage>
        <taxon>Bacteria</taxon>
        <taxon>Pseudomonadati</taxon>
        <taxon>Pseudomonadota</taxon>
        <taxon>Betaproteobacteria</taxon>
        <taxon>Neisseriales</taxon>
        <taxon>Chitinibacteraceae</taxon>
        <taxon>Amantichitinum</taxon>
    </lineage>
</organism>
<accession>A0A0N0XLM3</accession>
<evidence type="ECO:0000313" key="2">
    <source>
        <dbReference type="EMBL" id="KPC53870.1"/>
    </source>
</evidence>
<protein>
    <submittedName>
        <fullName evidence="2">Helix-turn-helix protein</fullName>
    </submittedName>
</protein>
<evidence type="ECO:0000259" key="1">
    <source>
        <dbReference type="PROSITE" id="PS50943"/>
    </source>
</evidence>
<evidence type="ECO:0000313" key="3">
    <source>
        <dbReference type="Proteomes" id="UP000037939"/>
    </source>
</evidence>
<comment type="caution">
    <text evidence="2">The sequence shown here is derived from an EMBL/GenBank/DDBJ whole genome shotgun (WGS) entry which is preliminary data.</text>
</comment>
<dbReference type="AlphaFoldDB" id="A0A0N0XLM3"/>
<dbReference type="InterPro" id="IPR010982">
    <property type="entry name" value="Lambda_DNA-bd_dom_sf"/>
</dbReference>
<dbReference type="Proteomes" id="UP000037939">
    <property type="component" value="Unassembled WGS sequence"/>
</dbReference>
<sequence>MPRQTTTDAVLHPQVEERIRLWGQVVANLRRQQKITLDDLAARVGVAQQTVVRMEKGDVAVRISIWLSTFKVLGALDLLAPMPAQSLLSKVGLAQRVRKAALDDDEF</sequence>
<dbReference type="CDD" id="cd00093">
    <property type="entry name" value="HTH_XRE"/>
    <property type="match status" value="1"/>
</dbReference>
<gene>
    <name evidence="2" type="ORF">WG78_07100</name>
</gene>
<reference evidence="2 3" key="1">
    <citation type="submission" date="2015-07" db="EMBL/GenBank/DDBJ databases">
        <title>Draft genome sequence of the Amantichitinum ursilacus IGB-41, a new chitin-degrading bacterium.</title>
        <authorList>
            <person name="Kirstahler P."/>
            <person name="Guenther M."/>
            <person name="Grumaz C."/>
            <person name="Rupp S."/>
            <person name="Zibek S."/>
            <person name="Sohn K."/>
        </authorList>
    </citation>
    <scope>NUCLEOTIDE SEQUENCE [LARGE SCALE GENOMIC DNA]</scope>
    <source>
        <strain evidence="2 3">IGB-41</strain>
    </source>
</reference>
<dbReference type="PROSITE" id="PS50943">
    <property type="entry name" value="HTH_CROC1"/>
    <property type="match status" value="1"/>
</dbReference>